<evidence type="ECO:0000313" key="6">
    <source>
        <dbReference type="EMBL" id="VEG57674.1"/>
    </source>
</evidence>
<dbReference type="InterPro" id="IPR006963">
    <property type="entry name" value="Mopterin_OxRdtase_4Fe-4S_dom"/>
</dbReference>
<dbReference type="Gene3D" id="2.40.40.20">
    <property type="match status" value="1"/>
</dbReference>
<dbReference type="Pfam" id="PF04879">
    <property type="entry name" value="Molybdop_Fe4S4"/>
    <property type="match status" value="1"/>
</dbReference>
<evidence type="ECO:0000256" key="4">
    <source>
        <dbReference type="ARBA" id="ARBA00023014"/>
    </source>
</evidence>
<keyword evidence="4" id="KW-0411">Iron-sulfur</keyword>
<evidence type="ECO:0000259" key="5">
    <source>
        <dbReference type="PROSITE" id="PS51669"/>
    </source>
</evidence>
<dbReference type="GO" id="GO:0046872">
    <property type="term" value="F:metal ion binding"/>
    <property type="evidence" value="ECO:0007669"/>
    <property type="project" value="UniProtKB-KW"/>
</dbReference>
<gene>
    <name evidence="6" type="primary">psrA_3</name>
    <name evidence="6" type="ORF">NCTC10437_04688</name>
</gene>
<dbReference type="EMBL" id="LR134356">
    <property type="protein sequence ID" value="VEG57674.1"/>
    <property type="molecule type" value="Genomic_DNA"/>
</dbReference>
<accession>A0A3S4TEY7</accession>
<keyword evidence="2" id="KW-0479">Metal-binding</keyword>
<dbReference type="PROSITE" id="PS51669">
    <property type="entry name" value="4FE4S_MOW_BIS_MGD"/>
    <property type="match status" value="1"/>
</dbReference>
<evidence type="ECO:0000256" key="2">
    <source>
        <dbReference type="ARBA" id="ARBA00022723"/>
    </source>
</evidence>
<dbReference type="InterPro" id="IPR050612">
    <property type="entry name" value="Prok_Mopterin_Oxidored"/>
</dbReference>
<dbReference type="GO" id="GO:0051536">
    <property type="term" value="F:iron-sulfur cluster binding"/>
    <property type="evidence" value="ECO:0007669"/>
    <property type="project" value="UniProtKB-KW"/>
</dbReference>
<dbReference type="SUPFAM" id="SSF50692">
    <property type="entry name" value="ADC-like"/>
    <property type="match status" value="1"/>
</dbReference>
<reference evidence="6 7" key="1">
    <citation type="submission" date="2018-12" db="EMBL/GenBank/DDBJ databases">
        <authorList>
            <consortium name="Pathogen Informatics"/>
        </authorList>
    </citation>
    <scope>NUCLEOTIDE SEQUENCE [LARGE SCALE GENOMIC DNA]</scope>
    <source>
        <strain evidence="6 7">NCTC10437</strain>
    </source>
</reference>
<name>A0A3S4TEY7_MYCAU</name>
<dbReference type="KEGG" id="mauu:NCTC10437_04688"/>
<dbReference type="SUPFAM" id="SSF53706">
    <property type="entry name" value="Formate dehydrogenase/DMSO reductase, domains 1-3"/>
    <property type="match status" value="1"/>
</dbReference>
<dbReference type="InterPro" id="IPR006656">
    <property type="entry name" value="Mopterin_OxRdtase"/>
</dbReference>
<dbReference type="Gene3D" id="3.40.228.10">
    <property type="entry name" value="Dimethylsulfoxide Reductase, domain 2"/>
    <property type="match status" value="1"/>
</dbReference>
<dbReference type="GO" id="GO:0043546">
    <property type="term" value="F:molybdopterin cofactor binding"/>
    <property type="evidence" value="ECO:0007669"/>
    <property type="project" value="InterPro"/>
</dbReference>
<dbReference type="AlphaFoldDB" id="A0A3S4TEY7"/>
<dbReference type="PANTHER" id="PTHR43742">
    <property type="entry name" value="TRIMETHYLAMINE-N-OXIDE REDUCTASE"/>
    <property type="match status" value="1"/>
</dbReference>
<protein>
    <submittedName>
        <fullName evidence="6">Molydopterin dinucleotide-binding region</fullName>
    </submittedName>
</protein>
<evidence type="ECO:0000256" key="3">
    <source>
        <dbReference type="ARBA" id="ARBA00023004"/>
    </source>
</evidence>
<comment type="similarity">
    <text evidence="1">Belongs to the prokaryotic molybdopterin-containing oxidoreductase family.</text>
</comment>
<dbReference type="GO" id="GO:0016491">
    <property type="term" value="F:oxidoreductase activity"/>
    <property type="evidence" value="ECO:0007669"/>
    <property type="project" value="InterPro"/>
</dbReference>
<dbReference type="Proteomes" id="UP000279306">
    <property type="component" value="Chromosome"/>
</dbReference>
<dbReference type="Gene3D" id="2.20.25.90">
    <property type="entry name" value="ADC-like domains"/>
    <property type="match status" value="1"/>
</dbReference>
<sequence>MAGTTATGAIVSARKCGLMPHTTVQPGICRICSAHCGVLATVTDGRLTKVAGDPDNPMFRGYTCVKGRALPEIHNNPLRLLRSQKRQPDGSYAGIGSQRAMDEIAAKLQDLIAAHGPRSVAMYLGTNGLPYPASALMGNAFMRGIESPMFFTANTIDQPGKQIALAAHGHWLGGDVDFHEADSWMLVGTNPLVSKAIGIPGQNPSQGLRAAIERGMKLIVIDPRRSQTAARAAIHLQPRPGEDVTILAGMINIIIGEQWHDIAFLDENVDGFQDLARAVSAFTPDYVAERADIPRDQLLYAAELFATYGTRRGMVNAGTGANFSMHGNLLEYLCLCLTTLCGRWQRAGERVTRPNTLMPAFTAKAQPHPPYEGWGYGEQLRVRGLTDTVAGMPTAALADEILLEGDGQVRALLCIGGNPMAAWPDQRKTHRALESLDLLVTLDTEMSLTARMADYVIAPMMQMETPAMTMGSELIKYYTSGTGIPAAYAQYVPRVVDPPQGSDLIEEWQFFLGLAKRMELELWFVNFFGGGGGKFMESAPIVLQMNGDTDLSTEELFEQMCATSRIPMDEVRKHQHGRIFDVDAVVAERDADCTARLDIGNPYMLAELAGVRAEDFAAARDDSTYRLRLIPRRHQNFMNSSGTALAALNRGKPYNPVYMHPDTVIELGLESGCTVRVTSNHDSVPAVLESDATLRRDVVAMHHAFGGMPSEDSDFREHGTNVGRLVPTDVDYDPITGLPRQGNIAVNIARLDRISPT</sequence>
<organism evidence="6 7">
    <name type="scientific">Mycolicibacterium aurum</name>
    <name type="common">Mycobacterium aurum</name>
    <dbReference type="NCBI Taxonomy" id="1791"/>
    <lineage>
        <taxon>Bacteria</taxon>
        <taxon>Bacillati</taxon>
        <taxon>Actinomycetota</taxon>
        <taxon>Actinomycetes</taxon>
        <taxon>Mycobacteriales</taxon>
        <taxon>Mycobacteriaceae</taxon>
        <taxon>Mycolicibacterium</taxon>
    </lineage>
</organism>
<proteinExistence type="inferred from homology"/>
<keyword evidence="7" id="KW-1185">Reference proteome</keyword>
<feature type="domain" description="4Fe-4S Mo/W bis-MGD-type" evidence="5">
    <location>
        <begin position="22"/>
        <end position="78"/>
    </location>
</feature>
<dbReference type="Gene3D" id="3.40.50.740">
    <property type="match status" value="1"/>
</dbReference>
<evidence type="ECO:0000256" key="1">
    <source>
        <dbReference type="ARBA" id="ARBA00010312"/>
    </source>
</evidence>
<dbReference type="InterPro" id="IPR006657">
    <property type="entry name" value="MoPterin_dinucl-bd_dom"/>
</dbReference>
<keyword evidence="3" id="KW-0408">Iron</keyword>
<dbReference type="Pfam" id="PF00384">
    <property type="entry name" value="Molybdopterin"/>
    <property type="match status" value="1"/>
</dbReference>
<dbReference type="InterPro" id="IPR009010">
    <property type="entry name" value="Asp_de-COase-like_dom_sf"/>
</dbReference>
<dbReference type="SMART" id="SM00926">
    <property type="entry name" value="Molybdop_Fe4S4"/>
    <property type="match status" value="1"/>
</dbReference>
<dbReference type="STRING" id="1791.GCA_001049355_02826"/>
<evidence type="ECO:0000313" key="7">
    <source>
        <dbReference type="Proteomes" id="UP000279306"/>
    </source>
</evidence>
<dbReference type="Pfam" id="PF01568">
    <property type="entry name" value="Molydop_binding"/>
    <property type="match status" value="1"/>
</dbReference>